<evidence type="ECO:0000313" key="3">
    <source>
        <dbReference type="Proteomes" id="UP000677054"/>
    </source>
</evidence>
<protein>
    <recommendedName>
        <fullName evidence="1">DUF7869 domain-containing protein</fullName>
    </recommendedName>
</protein>
<keyword evidence="3" id="KW-1185">Reference proteome</keyword>
<evidence type="ECO:0000313" key="2">
    <source>
        <dbReference type="EMBL" id="CAD7251106.1"/>
    </source>
</evidence>
<dbReference type="EMBL" id="LR902801">
    <property type="protein sequence ID" value="CAD7251106.1"/>
    <property type="molecule type" value="Genomic_DNA"/>
</dbReference>
<name>A0A7R9ABG6_9CRUS</name>
<feature type="domain" description="DUF7869" evidence="1">
    <location>
        <begin position="651"/>
        <end position="759"/>
    </location>
</feature>
<sequence>MGLEVRRTLDDSLSCSASDVEIAGSPSSSLSMPKASRDNVDADLSGIEKLSDLAAELTGETLTVSSPIPSPEMGFMDLEESRALHTLSSMTGPIDQSTPRKSRRMRSDYRFECCIGMMATRDLIDTECEMEEMSAKEKETFLALPKRIRTAPKVEVAEAWMTNFLRWHGQHSPCSTKMIYVQGYNAKELHQLMICSLSKGIPKENLLHYTSFTVLLKKMKVSFGKPNAFPSCSTCTSLKDRKMSREGRKKAHRLHQEHLRIAKIQRLTYQRHRLMALEGEDWMTIVVDGMDQKKTSVPRFAREDKNTINLPIINTHITGTYPFLSTVIAFWIGIMAYTEEGIREFAYVDMGQFPHDSNLTAERNVSAEEQLIGVERTDYRARAPPNPNENAALCETMGQNFERKSGTHFQWIKPWDFACLASCNDDRQLTPHVLSFFQDFPLECVLGFLGEGPRCSWAHLDIPQGDIMSSYNEFSAIPIKGTDSWLLKSTVIAFWIGIMAYTEEGIREFAYVDMGQFPHDSNLTAEVILRSLLHLRRNMKSKLLIQMDNCCRENKNKYILALAHVLVDLDIFEELSYSHGIIQRLTYQRHRLMALEGEDWMTIVVDGMDQKKTSVPRFAREDKNTINLPIINTHITGTYPFLSTVIAFWIGIMAYTEEGIREFAYVDMGQFPHDSNLTAEVILRSLLHLRRNMKTKLLIQMDNCCRENKNKYILALAHVLVDLDIFEEIVFNFHPVGHTHEDIDQLFSTISQHLQFKDLCLLEGIMAYTEEGIREFAYVDMGQFPHDSNLTAEVILRSLLHLRRNMKTKLLIQMDNCCRENKNKYILALAHVLVDLDIFEEIVFNFHPVGHTHEDIDQLFSTISQHLQYKDLCLLEDLLRCLREIKRSGRKEGLHVEEIELVHDFKSVVQFNLPRFFKGHKDPLGFRFRKFREETQMHVRMHAEEGWVPNEEDCQYPKEHLGTALGFLKFREETRMHVRMHAEEGGVPNEEDCQYAKEHLGTALGFLCIQEQRGLWERARLEEVKKYISHYFPRMPQEKVDAWKEFSPGECQQRATSYLGQLLDHKKALTETAPEIDQALNDYLSGMEKGIVGPLQQPIIGPVGTRRQGMFSGTEGISAGMLAAVYTEDRASRPWVGEVKTADGDKVEIHWYVGTYHGSWKPMIGDTSDIPDLEDFKILVAPDWERARLEEVKKYISHYFPRMPQEKVDAWKEFSPGECQQRATSYLGQLLDHKKALAETAPEIDQALNDYLSGMEKGIVGPLQQVRIFPMLLWDEDDGFCIIF</sequence>
<dbReference type="OrthoDB" id="6776127at2759"/>
<dbReference type="Proteomes" id="UP000677054">
    <property type="component" value="Unassembled WGS sequence"/>
</dbReference>
<organism evidence="2">
    <name type="scientific">Darwinula stevensoni</name>
    <dbReference type="NCBI Taxonomy" id="69355"/>
    <lineage>
        <taxon>Eukaryota</taxon>
        <taxon>Metazoa</taxon>
        <taxon>Ecdysozoa</taxon>
        <taxon>Arthropoda</taxon>
        <taxon>Crustacea</taxon>
        <taxon>Oligostraca</taxon>
        <taxon>Ostracoda</taxon>
        <taxon>Podocopa</taxon>
        <taxon>Podocopida</taxon>
        <taxon>Darwinulocopina</taxon>
        <taxon>Darwinuloidea</taxon>
        <taxon>Darwinulidae</taxon>
        <taxon>Darwinula</taxon>
    </lineage>
</organism>
<dbReference type="EMBL" id="CAJPEV010003284">
    <property type="protein sequence ID" value="CAG0899410.1"/>
    <property type="molecule type" value="Genomic_DNA"/>
</dbReference>
<dbReference type="PANTHER" id="PTHR33153">
    <property type="entry name" value="MYND-TYPE DOMAIN-CONTAINING PROTEIN"/>
    <property type="match status" value="1"/>
</dbReference>
<proteinExistence type="predicted"/>
<feature type="domain" description="DUF7869" evidence="1">
    <location>
        <begin position="762"/>
        <end position="943"/>
    </location>
</feature>
<feature type="domain" description="DUF7869" evidence="1">
    <location>
        <begin position="496"/>
        <end position="578"/>
    </location>
</feature>
<dbReference type="InterPro" id="IPR057191">
    <property type="entry name" value="DUF7869"/>
</dbReference>
<accession>A0A7R9ABG6</accession>
<evidence type="ECO:0000259" key="1">
    <source>
        <dbReference type="Pfam" id="PF25273"/>
    </source>
</evidence>
<gene>
    <name evidence="2" type="ORF">DSTB1V02_LOCUS10873</name>
</gene>
<dbReference type="PANTHER" id="PTHR33153:SF3">
    <property type="entry name" value="TRAFFICKING PROTEIN PARTICLE COMPLEX SUBUNIT 11 DOMAIN-CONTAINING PROTEIN"/>
    <property type="match status" value="1"/>
</dbReference>
<reference evidence="2" key="1">
    <citation type="submission" date="2020-11" db="EMBL/GenBank/DDBJ databases">
        <authorList>
            <person name="Tran Van P."/>
        </authorList>
    </citation>
    <scope>NUCLEOTIDE SEQUENCE</scope>
</reference>
<dbReference type="Pfam" id="PF25273">
    <property type="entry name" value="DUF7869"/>
    <property type="match status" value="3"/>
</dbReference>